<dbReference type="GeneTree" id="ENSGT00940000166365"/>
<dbReference type="Pfam" id="PF00375">
    <property type="entry name" value="SDF"/>
    <property type="match status" value="2"/>
</dbReference>
<organism evidence="10 11">
    <name type="scientific">Chrysemys picta bellii</name>
    <name type="common">Western painted turtle</name>
    <name type="synonym">Emys bellii</name>
    <dbReference type="NCBI Taxonomy" id="8478"/>
    <lineage>
        <taxon>Eukaryota</taxon>
        <taxon>Metazoa</taxon>
        <taxon>Chordata</taxon>
        <taxon>Craniata</taxon>
        <taxon>Vertebrata</taxon>
        <taxon>Euteleostomi</taxon>
        <taxon>Archelosauria</taxon>
        <taxon>Testudinata</taxon>
        <taxon>Testudines</taxon>
        <taxon>Cryptodira</taxon>
        <taxon>Durocryptodira</taxon>
        <taxon>Testudinoidea</taxon>
        <taxon>Emydidae</taxon>
        <taxon>Chrysemys</taxon>
    </lineage>
</organism>
<keyword evidence="7" id="KW-0325">Glycoprotein</keyword>
<dbReference type="PANTHER" id="PTHR11958">
    <property type="entry name" value="SODIUM/DICARBOXYLATE SYMPORTER-RELATED"/>
    <property type="match status" value="1"/>
</dbReference>
<evidence type="ECO:0000256" key="7">
    <source>
        <dbReference type="ARBA" id="ARBA00023180"/>
    </source>
</evidence>
<feature type="transmembrane region" description="Helical" evidence="8">
    <location>
        <begin position="45"/>
        <end position="64"/>
    </location>
</feature>
<dbReference type="InterPro" id="IPR050746">
    <property type="entry name" value="DAACS"/>
</dbReference>
<keyword evidence="2 8" id="KW-0813">Transport</keyword>
<dbReference type="PROSITE" id="PS00713">
    <property type="entry name" value="NA_DICARBOXYL_SYMP_1"/>
    <property type="match status" value="1"/>
</dbReference>
<dbReference type="GO" id="GO:0005886">
    <property type="term" value="C:plasma membrane"/>
    <property type="evidence" value="ECO:0007669"/>
    <property type="project" value="TreeGrafter"/>
</dbReference>
<dbReference type="GO" id="GO:0098712">
    <property type="term" value="P:L-glutamate import across plasma membrane"/>
    <property type="evidence" value="ECO:0007669"/>
    <property type="project" value="TreeGrafter"/>
</dbReference>
<feature type="compositionally biased region" description="Pro residues" evidence="9">
    <location>
        <begin position="491"/>
        <end position="507"/>
    </location>
</feature>
<feature type="transmembrane region" description="Helical" evidence="8">
    <location>
        <begin position="120"/>
        <end position="142"/>
    </location>
</feature>
<evidence type="ECO:0000256" key="2">
    <source>
        <dbReference type="ARBA" id="ARBA00022448"/>
    </source>
</evidence>
<dbReference type="InterPro" id="IPR036458">
    <property type="entry name" value="Na:dicarbo_symporter_sf"/>
</dbReference>
<keyword evidence="11" id="KW-1185">Reference proteome</keyword>
<keyword evidence="4 8" id="KW-0769">Symport</keyword>
<proteinExistence type="inferred from homology"/>
<dbReference type="GO" id="GO:0015501">
    <property type="term" value="F:glutamate:sodium symporter activity"/>
    <property type="evidence" value="ECO:0007669"/>
    <property type="project" value="TreeGrafter"/>
</dbReference>
<evidence type="ECO:0000313" key="10">
    <source>
        <dbReference type="Ensembl" id="ENSCPBP00000020937.1"/>
    </source>
</evidence>
<comment type="subcellular location">
    <subcellularLocation>
        <location evidence="1 8">Membrane</location>
        <topology evidence="1 8">Multi-pass membrane protein</topology>
    </subcellularLocation>
</comment>
<evidence type="ECO:0000313" key="11">
    <source>
        <dbReference type="Proteomes" id="UP000694380"/>
    </source>
</evidence>
<evidence type="ECO:0000256" key="8">
    <source>
        <dbReference type="RuleBase" id="RU361216"/>
    </source>
</evidence>
<feature type="region of interest" description="Disordered" evidence="9">
    <location>
        <begin position="431"/>
        <end position="463"/>
    </location>
</feature>
<dbReference type="PRINTS" id="PR00173">
    <property type="entry name" value="EDTRNSPORT"/>
</dbReference>
<feature type="transmembrane region" description="Helical" evidence="8">
    <location>
        <begin position="84"/>
        <end position="108"/>
    </location>
</feature>
<feature type="transmembrane region" description="Helical" evidence="8">
    <location>
        <begin position="313"/>
        <end position="338"/>
    </location>
</feature>
<comment type="similarity">
    <text evidence="8">Belongs to the dicarboxylate/amino acid:cation symporter (DAACS) (TC 2.A.23) family.</text>
</comment>
<dbReference type="GO" id="GO:0005313">
    <property type="term" value="F:L-glutamate transmembrane transporter activity"/>
    <property type="evidence" value="ECO:0007669"/>
    <property type="project" value="TreeGrafter"/>
</dbReference>
<keyword evidence="6 8" id="KW-0472">Membrane</keyword>
<dbReference type="AlphaFoldDB" id="A0A8C3HNC1"/>
<evidence type="ECO:0000256" key="4">
    <source>
        <dbReference type="ARBA" id="ARBA00022847"/>
    </source>
</evidence>
<feature type="compositionally biased region" description="Pro residues" evidence="9">
    <location>
        <begin position="438"/>
        <end position="449"/>
    </location>
</feature>
<gene>
    <name evidence="10" type="primary">LOC101931098</name>
</gene>
<accession>A0A8C3HNC1</accession>
<evidence type="ECO:0000256" key="3">
    <source>
        <dbReference type="ARBA" id="ARBA00022692"/>
    </source>
</evidence>
<feature type="transmembrane region" description="Helical" evidence="8">
    <location>
        <begin position="350"/>
        <end position="370"/>
    </location>
</feature>
<dbReference type="GO" id="GO:0070778">
    <property type="term" value="P:L-aspartate transmembrane transport"/>
    <property type="evidence" value="ECO:0007669"/>
    <property type="project" value="TreeGrafter"/>
</dbReference>
<evidence type="ECO:0000256" key="6">
    <source>
        <dbReference type="ARBA" id="ARBA00023136"/>
    </source>
</evidence>
<dbReference type="PANTHER" id="PTHR11958:SF55">
    <property type="entry name" value="AMINO ACID TRANSPORTER"/>
    <property type="match status" value="1"/>
</dbReference>
<dbReference type="InterPro" id="IPR001991">
    <property type="entry name" value="Na-dicarboxylate_symporter"/>
</dbReference>
<name>A0A8C3HNC1_CHRPI</name>
<dbReference type="GO" id="GO:0015175">
    <property type="term" value="F:neutral L-amino acid transmembrane transporter activity"/>
    <property type="evidence" value="ECO:0007669"/>
    <property type="project" value="TreeGrafter"/>
</dbReference>
<reference evidence="10" key="2">
    <citation type="submission" date="2025-09" db="UniProtKB">
        <authorList>
            <consortium name="Ensembl"/>
        </authorList>
    </citation>
    <scope>IDENTIFICATION</scope>
</reference>
<reference evidence="10" key="1">
    <citation type="submission" date="2025-08" db="UniProtKB">
        <authorList>
            <consortium name="Ensembl"/>
        </authorList>
    </citation>
    <scope>IDENTIFICATION</scope>
</reference>
<keyword evidence="3 8" id="KW-0812">Transmembrane</keyword>
<dbReference type="Proteomes" id="UP000694380">
    <property type="component" value="Unplaced"/>
</dbReference>
<evidence type="ECO:0000256" key="5">
    <source>
        <dbReference type="ARBA" id="ARBA00022989"/>
    </source>
</evidence>
<evidence type="ECO:0000256" key="1">
    <source>
        <dbReference type="ARBA" id="ARBA00004141"/>
    </source>
</evidence>
<dbReference type="SUPFAM" id="SSF118215">
    <property type="entry name" value="Proton glutamate symport protein"/>
    <property type="match status" value="1"/>
</dbReference>
<feature type="transmembrane region" description="Helical" evidence="8">
    <location>
        <begin position="241"/>
        <end position="260"/>
    </location>
</feature>
<sequence>SIPPTHTPAMTNQVELALGDGPHLSLDPLPKACLAKRCGWLTRNLLLTLTILGVILGAVFGGLLRLLPPLDEDLLVLISFPGDILMRMLKMLILPLVISSLISGLAGLDAKSSGHMGTRAMVYYMSTTVLAAVLGVILVLSIHPGNPKLKTATGAAERNEEVSSLDAFLDLIRNLFPENLVQACFQQVQTVSQKVPVPPQVVRQENITRLLPGNLSLLNATVTEINLGPSTLTQKRLEFKAGMNVLGLIGFFIAFGVVMGQMGEQAKPMADFFNILNEIIMQLVSMIMCAGTLPVTFRCLEENLGVDRRVTRLVLPIGATINMDGTALYEAVAAIFIAQMNNIALDGGQIATVSLTATLASVGAASIPSAGLVTMLLILTAVGLPTQDISLLIAVDWLLDRLRTSINVVGDSFGAGIVYYLSRAELAAVDARAEGRPPEPPSPKVPPLPNHQGPPEGAGVGYTPATASPGAGCLWEPAPARGEKGLNWGVGPPPPTAERPLLTPRPTPHCSAPPAGPPPRSPLLSAPCWPPIPLPRAQRPCCPPLGLGAVGQQGL</sequence>
<keyword evidence="5 8" id="KW-1133">Transmembrane helix</keyword>
<feature type="region of interest" description="Disordered" evidence="9">
    <location>
        <begin position="484"/>
        <end position="522"/>
    </location>
</feature>
<dbReference type="Gene3D" id="1.10.3860.10">
    <property type="entry name" value="Sodium:dicarboxylate symporter"/>
    <property type="match status" value="2"/>
</dbReference>
<dbReference type="PROSITE" id="PS00714">
    <property type="entry name" value="NA_DICARBOXYL_SYMP_2"/>
    <property type="match status" value="1"/>
</dbReference>
<dbReference type="Ensembl" id="ENSCPBT00000024654.1">
    <property type="protein sequence ID" value="ENSCPBP00000020937.1"/>
    <property type="gene ID" value="ENSCPBG00000015005.1"/>
</dbReference>
<protein>
    <recommendedName>
        <fullName evidence="8">Amino acid transporter</fullName>
    </recommendedName>
</protein>
<dbReference type="InterPro" id="IPR018107">
    <property type="entry name" value="Na-dicarboxylate_symporter_CS"/>
</dbReference>
<evidence type="ECO:0000256" key="9">
    <source>
        <dbReference type="SAM" id="MobiDB-lite"/>
    </source>
</evidence>
<feature type="transmembrane region" description="Helical" evidence="8">
    <location>
        <begin position="272"/>
        <end position="293"/>
    </location>
</feature>